<evidence type="ECO:0000313" key="1">
    <source>
        <dbReference type="EMBL" id="KOM43505.1"/>
    </source>
</evidence>
<name>A0A0L9UKV8_PHAAN</name>
<dbReference type="Gramene" id="KOM43505">
    <property type="protein sequence ID" value="KOM43505"/>
    <property type="gene ID" value="LR48_Vigan05g110900"/>
</dbReference>
<dbReference type="AlphaFoldDB" id="A0A0L9UKV8"/>
<proteinExistence type="predicted"/>
<organism evidence="1 2">
    <name type="scientific">Phaseolus angularis</name>
    <name type="common">Azuki bean</name>
    <name type="synonym">Vigna angularis</name>
    <dbReference type="NCBI Taxonomy" id="3914"/>
    <lineage>
        <taxon>Eukaryota</taxon>
        <taxon>Viridiplantae</taxon>
        <taxon>Streptophyta</taxon>
        <taxon>Embryophyta</taxon>
        <taxon>Tracheophyta</taxon>
        <taxon>Spermatophyta</taxon>
        <taxon>Magnoliopsida</taxon>
        <taxon>eudicotyledons</taxon>
        <taxon>Gunneridae</taxon>
        <taxon>Pentapetalae</taxon>
        <taxon>rosids</taxon>
        <taxon>fabids</taxon>
        <taxon>Fabales</taxon>
        <taxon>Fabaceae</taxon>
        <taxon>Papilionoideae</taxon>
        <taxon>50 kb inversion clade</taxon>
        <taxon>NPAAA clade</taxon>
        <taxon>indigoferoid/millettioid clade</taxon>
        <taxon>Phaseoleae</taxon>
        <taxon>Vigna</taxon>
    </lineage>
</organism>
<reference evidence="2" key="1">
    <citation type="journal article" date="2015" name="Proc. Natl. Acad. Sci. U.S.A.">
        <title>Genome sequencing of adzuki bean (Vigna angularis) provides insight into high starch and low fat accumulation and domestication.</title>
        <authorList>
            <person name="Yang K."/>
            <person name="Tian Z."/>
            <person name="Chen C."/>
            <person name="Luo L."/>
            <person name="Zhao B."/>
            <person name="Wang Z."/>
            <person name="Yu L."/>
            <person name="Li Y."/>
            <person name="Sun Y."/>
            <person name="Li W."/>
            <person name="Chen Y."/>
            <person name="Li Y."/>
            <person name="Zhang Y."/>
            <person name="Ai D."/>
            <person name="Zhao J."/>
            <person name="Shang C."/>
            <person name="Ma Y."/>
            <person name="Wu B."/>
            <person name="Wang M."/>
            <person name="Gao L."/>
            <person name="Sun D."/>
            <person name="Zhang P."/>
            <person name="Guo F."/>
            <person name="Wang W."/>
            <person name="Li Y."/>
            <person name="Wang J."/>
            <person name="Varshney R.K."/>
            <person name="Wang J."/>
            <person name="Ling H.Q."/>
            <person name="Wan P."/>
        </authorList>
    </citation>
    <scope>NUCLEOTIDE SEQUENCE</scope>
    <source>
        <strain evidence="2">cv. Jingnong 6</strain>
    </source>
</reference>
<accession>A0A0L9UKV8</accession>
<evidence type="ECO:0008006" key="3">
    <source>
        <dbReference type="Google" id="ProtNLM"/>
    </source>
</evidence>
<gene>
    <name evidence="1" type="ORF">LR48_Vigan05g110900</name>
</gene>
<dbReference type="EMBL" id="CM003375">
    <property type="protein sequence ID" value="KOM43505.1"/>
    <property type="molecule type" value="Genomic_DNA"/>
</dbReference>
<protein>
    <recommendedName>
        <fullName evidence="3">Chromo domain-containing protein</fullName>
    </recommendedName>
</protein>
<dbReference type="Proteomes" id="UP000053144">
    <property type="component" value="Chromosome 5"/>
</dbReference>
<sequence>MVVLDVVVELVFGMEVVLGVVVAVDDVDGGGGGVVVVLGEVGNGVVVVVKVVVGVVGSGVEVEVVLGVVGEVVLGVVVKVVVDVVGSGVVVEVAVGVVVVVKVVVDVEVKVVVGVVGSGVEVEVVLGVVVEVVLDVLGTLYRYHIEIHQKDVRLVKVVWDDKTGDSTWEVEDAMRDLYPHLFPVPLTTRTYSCMRQPDVIFGTFQNVNGRRVAAKEWTNVLPGKRNLISGKLSLFLCAIHLLPQDF</sequence>
<evidence type="ECO:0000313" key="2">
    <source>
        <dbReference type="Proteomes" id="UP000053144"/>
    </source>
</evidence>